<dbReference type="InterPro" id="IPR050767">
    <property type="entry name" value="Sel1_AlgK"/>
</dbReference>
<dbReference type="InterPro" id="IPR006597">
    <property type="entry name" value="Sel1-like"/>
</dbReference>
<dbReference type="Pfam" id="PF08238">
    <property type="entry name" value="Sel1"/>
    <property type="match status" value="10"/>
</dbReference>
<evidence type="ECO:0000313" key="2">
    <source>
        <dbReference type="EMBL" id="EMJ5136666.1"/>
    </source>
</evidence>
<proteinExistence type="predicted"/>
<dbReference type="SMART" id="SM00671">
    <property type="entry name" value="SEL1"/>
    <property type="match status" value="8"/>
</dbReference>
<dbReference type="GO" id="GO:0036503">
    <property type="term" value="P:ERAD pathway"/>
    <property type="evidence" value="ECO:0007669"/>
    <property type="project" value="TreeGrafter"/>
</dbReference>
<comment type="caution">
    <text evidence="1">The sequence shown here is derived from an EMBL/GenBank/DDBJ whole genome shotgun (WGS) entry which is preliminary data.</text>
</comment>
<evidence type="ECO:0000313" key="1">
    <source>
        <dbReference type="EMBL" id="EMJ5134413.1"/>
    </source>
</evidence>
<dbReference type="AlphaFoldDB" id="A0AAI9DC64"/>
<name>A0AAI9DC64_PROST</name>
<dbReference type="PANTHER" id="PTHR11102">
    <property type="entry name" value="SEL-1-LIKE PROTEIN"/>
    <property type="match status" value="1"/>
</dbReference>
<dbReference type="EMBL" id="ABMABF030000006">
    <property type="protein sequence ID" value="EMJ5134413.1"/>
    <property type="molecule type" value="Genomic_DNA"/>
</dbReference>
<reference evidence="1" key="1">
    <citation type="submission" date="2024-02" db="EMBL/GenBank/DDBJ databases">
        <authorList>
            <consortium name="Clinical and Environmental Microbiology Branch: Whole genome sequencing antimicrobial resistance pathogens in the healthcare setting"/>
        </authorList>
    </citation>
    <scope>NUCLEOTIDE SEQUENCE</scope>
    <source>
        <strain evidence="1">2021GO-0154</strain>
    </source>
</reference>
<dbReference type="Gene3D" id="1.25.40.10">
    <property type="entry name" value="Tetratricopeptide repeat domain"/>
    <property type="match status" value="4"/>
</dbReference>
<gene>
    <name evidence="1" type="ORF">RG298_002145</name>
    <name evidence="2" type="ORF">RG298_004482</name>
</gene>
<organism evidence="1">
    <name type="scientific">Providencia stuartii</name>
    <dbReference type="NCBI Taxonomy" id="588"/>
    <lineage>
        <taxon>Bacteria</taxon>
        <taxon>Pseudomonadati</taxon>
        <taxon>Pseudomonadota</taxon>
        <taxon>Gammaproteobacteria</taxon>
        <taxon>Enterobacterales</taxon>
        <taxon>Morganellaceae</taxon>
        <taxon>Providencia</taxon>
    </lineage>
</organism>
<dbReference type="PANTHER" id="PTHR11102:SF147">
    <property type="entry name" value="SEL1L ADAPTOR SUBUNIT OF ERAD E3 UBIQUITIN LIGASE"/>
    <property type="match status" value="1"/>
</dbReference>
<dbReference type="EMBL" id="ABMABF030000047">
    <property type="protein sequence ID" value="EMJ5136666.1"/>
    <property type="molecule type" value="Genomic_DNA"/>
</dbReference>
<accession>A0AAI9DC64</accession>
<dbReference type="InterPro" id="IPR011990">
    <property type="entry name" value="TPR-like_helical_dom_sf"/>
</dbReference>
<dbReference type="SUPFAM" id="SSF81901">
    <property type="entry name" value="HCP-like"/>
    <property type="match status" value="3"/>
</dbReference>
<protein>
    <submittedName>
        <fullName evidence="1">SEL1-like repeat protein</fullName>
    </submittedName>
</protein>
<sequence length="1111" mass="128910">MLPNIKPFRIATVTLATLIALCFTSSKLHLSPLATSYAFSQSNDTQKDLVSLAKNEHNDLPSTVSLPTIFSTIVNDDYAKKAYLLYQIYHGDEYRENLTPDWLQAQKYLELAAELGHQDALIEMIEQSTFRFNFPGKYLDELAQKYINTLLDKYPDSPKALIALSDLYATYTTHFYNPEKSFKLIQKASEISPSAENNYKLAQKYALALGTEQNLKQAISLLQENIANDKLVKDSEYALARLYFQFDVSDKIEKDFVIDILKEGVERNKTSLFPDYSLAHYYADYLLEQDPINNKEYAFSLYKKTVNYFTDANIHHALALIKYKEHEKDQAMALILLTLESDKERHYLTTRERQNAYDLLFEHALEYPRAIQFIIEQSFNNERAKNFILPLLDQNTDVRFKYAIANISRMSIENKVDENKLTSHYLDIIKAAELGSIDAMLFIIHGKIDDNLIPGSLYYNNKFDQLTGSTQNDRLMWRNKCAEQGSNRCLAELGKLYQYGQSSVEKNYPKALEYYRRIHVTPDKYEFLDYESDMKLIEKDLQEFNELLNQYHNNDAQAAYRLANTYRLGEYGQKKDNIKWLKYLDQAANLGSYAALSDLQTYYKNEGLLEKNSTKIVRYYNQQISSGNQSATLSLGLNYLYGLHLVNADRTKARELLKKSGKDGERYLSEMDSFDAKYNIKNKDADTNLQLGIAHTSGKGTNIDHLKARQYFKAAGEQGDQDAAYTYIRSLQNGIYDYKKNRWIVEPNWDEAISWLKKHPLTCCEEDELFRYNTLVLPALNNDINATLRLSHWYIEQQQHTAAAYWYNKILDKTDLNIIIPALDKIITNTDKKRELYSFGTLKNNQYSKVHFASLALSNKKVAANPQLYQSLIQYLHEGLDSKDPVIADLAFDSLLTAYRDGTERYSYRNLHPKHEKAYVELLESQSKKRTDVLMLLAEYYTKKDPQKALAYAKEADEKGNIKAANYLFNFYLTQHDAEDENFERAVQYLKKYLNMREAADKEKIKELTVPTLKITYIANIYFEGFDDIARDLDKAIEMYQYLLKYEPEIALEKLYEAHILNGNANEAYYYALVLDKDIDNVTMFNTLTDVQREAIKIRAQNYIDGQNTKK</sequence>